<dbReference type="InParanoid" id="A0A2K1QHR8"/>
<comment type="caution">
    <text evidence="7">The sequence shown here is derived from an EMBL/GenBank/DDBJ whole genome shotgun (WGS) entry which is preliminary data.</text>
</comment>
<proteinExistence type="inferred from homology"/>
<dbReference type="OrthoDB" id="110914at2759"/>
<name>A0A2K1QHR8_9PEZI</name>
<dbReference type="EC" id="3.2.1.89" evidence="3 6"/>
<dbReference type="PANTHER" id="PTHR34983:SF1">
    <property type="entry name" value="ARABINOGALACTAN ENDO-BETA-1,4-GALACTANASE A"/>
    <property type="match status" value="1"/>
</dbReference>
<dbReference type="InterPro" id="IPR017853">
    <property type="entry name" value="GH"/>
</dbReference>
<dbReference type="Gene3D" id="3.20.20.80">
    <property type="entry name" value="Glycosidases"/>
    <property type="match status" value="1"/>
</dbReference>
<evidence type="ECO:0000256" key="4">
    <source>
        <dbReference type="ARBA" id="ARBA00022801"/>
    </source>
</evidence>
<comment type="similarity">
    <text evidence="2 6">Belongs to the glycosyl hydrolase 53 family.</text>
</comment>
<dbReference type="InterPro" id="IPR011683">
    <property type="entry name" value="Glyco_hydro_53"/>
</dbReference>
<gene>
    <name evidence="7" type="ORF">CAC42_1727</name>
</gene>
<dbReference type="AlphaFoldDB" id="A0A2K1QHR8"/>
<dbReference type="EMBL" id="NKHZ01000082">
    <property type="protein sequence ID" value="PNS14705.1"/>
    <property type="molecule type" value="Genomic_DNA"/>
</dbReference>
<evidence type="ECO:0000313" key="7">
    <source>
        <dbReference type="EMBL" id="PNS14705.1"/>
    </source>
</evidence>
<dbReference type="Pfam" id="PF07745">
    <property type="entry name" value="Glyco_hydro_53"/>
    <property type="match status" value="1"/>
</dbReference>
<feature type="signal peptide" evidence="6">
    <location>
        <begin position="1"/>
        <end position="18"/>
    </location>
</feature>
<evidence type="ECO:0000256" key="2">
    <source>
        <dbReference type="ARBA" id="ARBA00010687"/>
    </source>
</evidence>
<dbReference type="SUPFAM" id="SSF51445">
    <property type="entry name" value="(Trans)glycosidases"/>
    <property type="match status" value="1"/>
</dbReference>
<organism evidence="7 8">
    <name type="scientific">Sphaceloma murrayae</name>
    <dbReference type="NCBI Taxonomy" id="2082308"/>
    <lineage>
        <taxon>Eukaryota</taxon>
        <taxon>Fungi</taxon>
        <taxon>Dikarya</taxon>
        <taxon>Ascomycota</taxon>
        <taxon>Pezizomycotina</taxon>
        <taxon>Dothideomycetes</taxon>
        <taxon>Dothideomycetidae</taxon>
        <taxon>Myriangiales</taxon>
        <taxon>Elsinoaceae</taxon>
        <taxon>Sphaceloma</taxon>
    </lineage>
</organism>
<evidence type="ECO:0000256" key="5">
    <source>
        <dbReference type="ARBA" id="ARBA00023295"/>
    </source>
</evidence>
<keyword evidence="5 6" id="KW-0326">Glycosidase</keyword>
<accession>A0A2K1QHR8</accession>
<dbReference type="GO" id="GO:0045490">
    <property type="term" value="P:pectin catabolic process"/>
    <property type="evidence" value="ECO:0007669"/>
    <property type="project" value="TreeGrafter"/>
</dbReference>
<comment type="catalytic activity">
    <reaction evidence="1 6">
        <text>The enzyme specifically hydrolyzes (1-&gt;4)-beta-D-galactosidic linkages in type I arabinogalactans.</text>
        <dbReference type="EC" id="3.2.1.89"/>
    </reaction>
</comment>
<keyword evidence="4 6" id="KW-0378">Hydrolase</keyword>
<dbReference type="GO" id="GO:0031218">
    <property type="term" value="F:arabinogalactan endo-1,4-beta-galactosidase activity"/>
    <property type="evidence" value="ECO:0007669"/>
    <property type="project" value="UniProtKB-EC"/>
</dbReference>
<feature type="chain" id="PRO_5014207625" description="Arabinogalactan endo-beta-1,4-galactanase" evidence="6">
    <location>
        <begin position="19"/>
        <end position="352"/>
    </location>
</feature>
<sequence length="352" mass="38142">MLAWLAIAICQVSAFTKGFDLSSVAAMEQQEKVSWYNTNGQKQPIETILAANGMDTVRLRLWTGSQYNVNYILPLAQRFTRAGQNIFLDLHLSDTWADPTHQTTPKGWSTTSLSTLSSQVRNHVSSTLLSLHAAGVHPSLLSLGNEIRSGLLFPLGRISNNDFSSAATLWAAARAGVSDAVAKGAPKPQVMIHLDNGWDRGTMEWWFRSLFATGKVKTSDVDVFGFSFYPFFGAGATLANLKASLNSLAGTYKKPLYVAETNWPTQCSGTKLSAGYAVNAEGQSQWVRDVVKTVQGTANGLGAGVFYFEPGFVNNTSLGSPCQSATLFQADWKTWPNTQAKAFSSVNMFAGV</sequence>
<dbReference type="PANTHER" id="PTHR34983">
    <property type="entry name" value="ARABINOGALACTAN ENDO-BETA-1,4-GALACTANASE A"/>
    <property type="match status" value="1"/>
</dbReference>
<dbReference type="STRING" id="2082308.A0A2K1QHR8"/>
<keyword evidence="8" id="KW-1185">Reference proteome</keyword>
<dbReference type="Proteomes" id="UP000243797">
    <property type="component" value="Unassembled WGS sequence"/>
</dbReference>
<evidence type="ECO:0000256" key="6">
    <source>
        <dbReference type="RuleBase" id="RU361192"/>
    </source>
</evidence>
<dbReference type="GO" id="GO:0015926">
    <property type="term" value="F:glucosidase activity"/>
    <property type="evidence" value="ECO:0007669"/>
    <property type="project" value="InterPro"/>
</dbReference>
<keyword evidence="6" id="KW-0732">Signal</keyword>
<evidence type="ECO:0000256" key="1">
    <source>
        <dbReference type="ARBA" id="ARBA00001695"/>
    </source>
</evidence>
<evidence type="ECO:0000313" key="8">
    <source>
        <dbReference type="Proteomes" id="UP000243797"/>
    </source>
</evidence>
<reference evidence="7 8" key="1">
    <citation type="submission" date="2017-06" db="EMBL/GenBank/DDBJ databases">
        <title>Draft genome sequence of a variant of Elsinoe murrayae.</title>
        <authorList>
            <person name="Cheng Q."/>
        </authorList>
    </citation>
    <scope>NUCLEOTIDE SEQUENCE [LARGE SCALE GENOMIC DNA]</scope>
    <source>
        <strain evidence="7 8">CQ-2017a</strain>
    </source>
</reference>
<evidence type="ECO:0000256" key="3">
    <source>
        <dbReference type="ARBA" id="ARBA00012556"/>
    </source>
</evidence>
<protein>
    <recommendedName>
        <fullName evidence="3 6">Arabinogalactan endo-beta-1,4-galactanase</fullName>
        <ecNumber evidence="3 6">3.2.1.89</ecNumber>
    </recommendedName>
</protein>